<protein>
    <recommendedName>
        <fullName evidence="3">Phage tail protein</fullName>
    </recommendedName>
</protein>
<reference evidence="1 2" key="1">
    <citation type="journal article" date="2009" name="Int. J. Syst. Evol. Microbiol.">
        <title>Transfer of Teichococcus ludipueritiae and Muricoccus roseus to the genus Roseomonas, as Roseomonas ludipueritiae comb. nov. and Roseomonas rosea comb. nov., respectively, and emended description of the genus Roseomonas.</title>
        <authorList>
            <person name="Sanchez-Porro C."/>
            <person name="Gallego V."/>
            <person name="Busse H.J."/>
            <person name="Kampfer P."/>
            <person name="Ventosa A."/>
        </authorList>
    </citation>
    <scope>NUCLEOTIDE SEQUENCE [LARGE SCALE GENOMIC DNA]</scope>
    <source>
        <strain evidence="1 2">DSM 14915</strain>
    </source>
</reference>
<proteinExistence type="predicted"/>
<keyword evidence="2" id="KW-1185">Reference proteome</keyword>
<dbReference type="EMBL" id="JACTUZ010000051">
    <property type="protein sequence ID" value="MBC9177846.1"/>
    <property type="molecule type" value="Genomic_DNA"/>
</dbReference>
<evidence type="ECO:0008006" key="3">
    <source>
        <dbReference type="Google" id="ProtNLM"/>
    </source>
</evidence>
<evidence type="ECO:0000313" key="1">
    <source>
        <dbReference type="EMBL" id="MBC9177846.1"/>
    </source>
</evidence>
<evidence type="ECO:0000313" key="2">
    <source>
        <dbReference type="Proteomes" id="UP000603940"/>
    </source>
</evidence>
<sequence>MANISLLWRKATDAGTVSGGAWRPTLPLQNLQTQDPQQVARSTSTAEASTWLRVDCGTGAPVPVSQFVLLNHNLTTAGRVRFVLSNAADGSAPLYDSGWLPAWEPTVVWGSLPWGAFPWNGVDTRAYPAGAALMHQVRTGTPYVARYVLVYLSDPSNPAGYLQAGRLMAGWSWSPAINAAWGASLRWVDPSAVKRTRGGRRIVSRQPKYRSFEMEFAALSEGEALGTAEAISRELGKDGDFFLCMDPKDSATNRFRRSIYANLTDTTPIVAAAMDCWTWRLSAEEII</sequence>
<dbReference type="RefSeq" id="WP_187778964.1">
    <property type="nucleotide sequence ID" value="NZ_JACTUZ010000051.1"/>
</dbReference>
<dbReference type="Proteomes" id="UP000603940">
    <property type="component" value="Unassembled WGS sequence"/>
</dbReference>
<organism evidence="1 2">
    <name type="scientific">Pseudoroseomonas ludipueritiae</name>
    <dbReference type="NCBI Taxonomy" id="198093"/>
    <lineage>
        <taxon>Bacteria</taxon>
        <taxon>Pseudomonadati</taxon>
        <taxon>Pseudomonadota</taxon>
        <taxon>Alphaproteobacteria</taxon>
        <taxon>Acetobacterales</taxon>
        <taxon>Acetobacteraceae</taxon>
        <taxon>Pseudoroseomonas</taxon>
    </lineage>
</organism>
<name>A0ABR7R837_9PROT</name>
<accession>A0ABR7R837</accession>
<gene>
    <name evidence="1" type="ORF">IBL25_12930</name>
</gene>
<comment type="caution">
    <text evidence="1">The sequence shown here is derived from an EMBL/GenBank/DDBJ whole genome shotgun (WGS) entry which is preliminary data.</text>
</comment>